<dbReference type="EMBL" id="BOOU01000116">
    <property type="protein sequence ID" value="GII81893.1"/>
    <property type="molecule type" value="Genomic_DNA"/>
</dbReference>
<dbReference type="Gene3D" id="3.60.10.10">
    <property type="entry name" value="Endonuclease/exonuclease/phosphatase"/>
    <property type="match status" value="1"/>
</dbReference>
<protein>
    <submittedName>
        <fullName evidence="1">Uncharacterized protein</fullName>
    </submittedName>
</protein>
<sequence>METGRRIDYVLVRCAGNGPTLRLAGCRRIFDRPAAGVWAGDHFGVLADLVPIEEHAVPGS</sequence>
<dbReference type="Proteomes" id="UP000655287">
    <property type="component" value="Unassembled WGS sequence"/>
</dbReference>
<evidence type="ECO:0000313" key="2">
    <source>
        <dbReference type="Proteomes" id="UP000655287"/>
    </source>
</evidence>
<reference evidence="1" key="1">
    <citation type="submission" date="2021-01" db="EMBL/GenBank/DDBJ databases">
        <title>Whole genome shotgun sequence of Sphaerisporangium rufum NBRC 109079.</title>
        <authorList>
            <person name="Komaki H."/>
            <person name="Tamura T."/>
        </authorList>
    </citation>
    <scope>NUCLEOTIDE SEQUENCE</scope>
    <source>
        <strain evidence="1">NBRC 109079</strain>
    </source>
</reference>
<name>A0A919R9X3_9ACTN</name>
<dbReference type="AlphaFoldDB" id="A0A919R9X3"/>
<accession>A0A919R9X3</accession>
<keyword evidence="2" id="KW-1185">Reference proteome</keyword>
<dbReference type="InterPro" id="IPR036691">
    <property type="entry name" value="Endo/exonu/phosph_ase_sf"/>
</dbReference>
<dbReference type="RefSeq" id="WP_203994891.1">
    <property type="nucleotide sequence ID" value="NZ_BOOU01000116.1"/>
</dbReference>
<organism evidence="1 2">
    <name type="scientific">Sphaerisporangium rufum</name>
    <dbReference type="NCBI Taxonomy" id="1381558"/>
    <lineage>
        <taxon>Bacteria</taxon>
        <taxon>Bacillati</taxon>
        <taxon>Actinomycetota</taxon>
        <taxon>Actinomycetes</taxon>
        <taxon>Streptosporangiales</taxon>
        <taxon>Streptosporangiaceae</taxon>
        <taxon>Sphaerisporangium</taxon>
    </lineage>
</organism>
<comment type="caution">
    <text evidence="1">The sequence shown here is derived from an EMBL/GenBank/DDBJ whole genome shotgun (WGS) entry which is preliminary data.</text>
</comment>
<gene>
    <name evidence="1" type="ORF">Sru01_68750</name>
</gene>
<evidence type="ECO:0000313" key="1">
    <source>
        <dbReference type="EMBL" id="GII81893.1"/>
    </source>
</evidence>
<proteinExistence type="predicted"/>